<evidence type="ECO:0000313" key="3">
    <source>
        <dbReference type="Proteomes" id="UP000309038"/>
    </source>
</evidence>
<evidence type="ECO:0000313" key="2">
    <source>
        <dbReference type="EMBL" id="THG96335.1"/>
    </source>
</evidence>
<dbReference type="AlphaFoldDB" id="A0A4S4KE07"/>
<evidence type="ECO:0000256" key="1">
    <source>
        <dbReference type="SAM" id="MobiDB-lite"/>
    </source>
</evidence>
<feature type="region of interest" description="Disordered" evidence="1">
    <location>
        <begin position="242"/>
        <end position="318"/>
    </location>
</feature>
<proteinExistence type="predicted"/>
<comment type="caution">
    <text evidence="2">The sequence shown here is derived from an EMBL/GenBank/DDBJ whole genome shotgun (WGS) entry which is preliminary data.</text>
</comment>
<feature type="compositionally biased region" description="Polar residues" evidence="1">
    <location>
        <begin position="285"/>
        <end position="312"/>
    </location>
</feature>
<feature type="region of interest" description="Disordered" evidence="1">
    <location>
        <begin position="125"/>
        <end position="151"/>
    </location>
</feature>
<accession>A0A4S4KE07</accession>
<dbReference type="Proteomes" id="UP000309038">
    <property type="component" value="Unassembled WGS sequence"/>
</dbReference>
<dbReference type="EMBL" id="SGPJ01000243">
    <property type="protein sequence ID" value="THG96335.1"/>
    <property type="molecule type" value="Genomic_DNA"/>
</dbReference>
<reference evidence="2 3" key="1">
    <citation type="submission" date="2019-02" db="EMBL/GenBank/DDBJ databases">
        <title>Genome sequencing of the rare red list fungi Phlebia centrifuga.</title>
        <authorList>
            <person name="Buettner E."/>
            <person name="Kellner H."/>
        </authorList>
    </citation>
    <scope>NUCLEOTIDE SEQUENCE [LARGE SCALE GENOMIC DNA]</scope>
    <source>
        <strain evidence="2 3">DSM 108282</strain>
    </source>
</reference>
<keyword evidence="3" id="KW-1185">Reference proteome</keyword>
<feature type="compositionally biased region" description="Basic and acidic residues" evidence="1">
    <location>
        <begin position="242"/>
        <end position="266"/>
    </location>
</feature>
<organism evidence="2 3">
    <name type="scientific">Hermanssonia centrifuga</name>
    <dbReference type="NCBI Taxonomy" id="98765"/>
    <lineage>
        <taxon>Eukaryota</taxon>
        <taxon>Fungi</taxon>
        <taxon>Dikarya</taxon>
        <taxon>Basidiomycota</taxon>
        <taxon>Agaricomycotina</taxon>
        <taxon>Agaricomycetes</taxon>
        <taxon>Polyporales</taxon>
        <taxon>Meruliaceae</taxon>
        <taxon>Hermanssonia</taxon>
    </lineage>
</organism>
<sequence>MTLALRPQCAVCRLVLQLPDVIHHSWDYYHKETRWCGVTIAGGVDQSGNLTQFCNLVSKDYKERSLVHYLCERAGWSQDRWNAEILNWLQNIFDAPATPSPELEPMEFTLAKLLKAHADQCVRQAEEGSNDQAIDEHDTPHNSTGKLAQRDCKVQDSLGADDQVIELADKAMEEDGPEKPIDLHDTSDELQSDQVCTKPGCKYLCVPEQIPPCPTHVEEICKVRKQDIVELIESLMTRSPIKRETPCSSPVKRETPCGSPVKRETLRGSPVESDPRTPPRIQASALRTPSNGRQTWTTRSGSLVTPTKTIPSERSGVPVRKKDVLDDKFPEVREVIAESVKAHKAAAVAEREREAVEYIVISDTETVEKPRPKARGNNVGVGPVRPCKKSIKRRRSNVDEVESIEISDVKKNAATIPVPQGRTLQVETTNDLNAQGADEDSGITNVLNTESAPTVDQTTTNTSVTVVRPTAMCTSRTFHGTSSSSASSAGDLTTVEYPPKGELDLRVVIWLGPKAVVIVERNIPVVFRFMDLKNASKMSAVMPDTMIKIWSEYIGDWVWHRCDNMLTMRSRRFLVLVCLAAAVEIDQGEFFQELSLLMNGVHVQVI</sequence>
<name>A0A4S4KE07_9APHY</name>
<protein>
    <submittedName>
        <fullName evidence="2">Uncharacterized protein</fullName>
    </submittedName>
</protein>
<gene>
    <name evidence="2" type="ORF">EW026_g5485</name>
</gene>